<dbReference type="PATRIC" id="fig|869212.3.peg.3574"/>
<dbReference type="AlphaFoldDB" id="I4BA65"/>
<evidence type="ECO:0000313" key="5">
    <source>
        <dbReference type="EMBL" id="AFM14172.1"/>
    </source>
</evidence>
<gene>
    <name evidence="5" type="ordered locus">Turpa_3536</name>
</gene>
<sequence>MKYQLNKPALQKLRRDLAIRVRALPILKAKETALRLELIKSQASLAALQKEAAELARQNEHFIKLWAEYPGLLRIDEIQLSERSIAGVRVSIIGDIKFNVIKAGLFHQRGWVVKGTEVLREMVRLRLQINQQRKNTEVLQQARKKATQKVNLYEKVQIPQYTNAIRRIRSFLDDKENISRAAQKIVKERARQAALS</sequence>
<keyword evidence="3" id="KW-0406">Ion transport</keyword>
<dbReference type="Gene3D" id="1.10.287.3240">
    <property type="match status" value="1"/>
</dbReference>
<dbReference type="HOGENOM" id="CLU_113661_0_0_12"/>
<dbReference type="KEGG" id="tpx:Turpa_3536"/>
<dbReference type="Proteomes" id="UP000006048">
    <property type="component" value="Chromosome"/>
</dbReference>
<evidence type="ECO:0000256" key="4">
    <source>
        <dbReference type="SAM" id="Coils"/>
    </source>
</evidence>
<keyword evidence="4" id="KW-0175">Coiled coil</keyword>
<evidence type="ECO:0000256" key="2">
    <source>
        <dbReference type="ARBA" id="ARBA00022448"/>
    </source>
</evidence>
<dbReference type="EMBL" id="CP002959">
    <property type="protein sequence ID" value="AFM14172.1"/>
    <property type="molecule type" value="Genomic_DNA"/>
</dbReference>
<feature type="coiled-coil region" evidence="4">
    <location>
        <begin position="38"/>
        <end position="65"/>
    </location>
</feature>
<evidence type="ECO:0000256" key="3">
    <source>
        <dbReference type="ARBA" id="ARBA00023065"/>
    </source>
</evidence>
<dbReference type="GO" id="GO:0046961">
    <property type="term" value="F:proton-transporting ATPase activity, rotational mechanism"/>
    <property type="evidence" value="ECO:0007669"/>
    <property type="project" value="InterPro"/>
</dbReference>
<comment type="similarity">
    <text evidence="1">Belongs to the V-ATPase D subunit family.</text>
</comment>
<protein>
    <submittedName>
        <fullName evidence="5">H+transporting two-sector ATPase D subunit</fullName>
    </submittedName>
</protein>
<proteinExistence type="inferred from homology"/>
<keyword evidence="2" id="KW-0813">Transport</keyword>
<feature type="coiled-coil region" evidence="4">
    <location>
        <begin position="122"/>
        <end position="149"/>
    </location>
</feature>
<dbReference type="OrthoDB" id="5637912at2"/>
<dbReference type="InterPro" id="IPR002699">
    <property type="entry name" value="V_ATPase_D"/>
</dbReference>
<name>I4BA65_TURPD</name>
<organism evidence="5 6">
    <name type="scientific">Turneriella parva (strain ATCC BAA-1111 / DSM 21527 / NCTC 11395 / H)</name>
    <name type="common">Leptospira parva</name>
    <dbReference type="NCBI Taxonomy" id="869212"/>
    <lineage>
        <taxon>Bacteria</taxon>
        <taxon>Pseudomonadati</taxon>
        <taxon>Spirochaetota</taxon>
        <taxon>Spirochaetia</taxon>
        <taxon>Leptospirales</taxon>
        <taxon>Leptospiraceae</taxon>
        <taxon>Turneriella</taxon>
    </lineage>
</organism>
<evidence type="ECO:0000313" key="6">
    <source>
        <dbReference type="Proteomes" id="UP000006048"/>
    </source>
</evidence>
<reference evidence="5 6" key="1">
    <citation type="submission" date="2012-06" db="EMBL/GenBank/DDBJ databases">
        <title>The complete chromosome of genome of Turneriella parva DSM 21527.</title>
        <authorList>
            <consortium name="US DOE Joint Genome Institute (JGI-PGF)"/>
            <person name="Lucas S."/>
            <person name="Han J."/>
            <person name="Lapidus A."/>
            <person name="Bruce D."/>
            <person name="Goodwin L."/>
            <person name="Pitluck S."/>
            <person name="Peters L."/>
            <person name="Kyrpides N."/>
            <person name="Mavromatis K."/>
            <person name="Ivanova N."/>
            <person name="Mikhailova N."/>
            <person name="Chertkov O."/>
            <person name="Detter J.C."/>
            <person name="Tapia R."/>
            <person name="Han C."/>
            <person name="Land M."/>
            <person name="Hauser L."/>
            <person name="Markowitz V."/>
            <person name="Cheng J.-F."/>
            <person name="Hugenholtz P."/>
            <person name="Woyke T."/>
            <person name="Wu D."/>
            <person name="Gronow S."/>
            <person name="Wellnitz S."/>
            <person name="Brambilla E."/>
            <person name="Klenk H.-P."/>
            <person name="Eisen J.A."/>
        </authorList>
    </citation>
    <scope>NUCLEOTIDE SEQUENCE [LARGE SCALE GENOMIC DNA]</scope>
    <source>
        <strain evidence="6">ATCC BAA-1111 / DSM 21527 / NCTC 11395 / H</strain>
    </source>
</reference>
<accession>I4BA65</accession>
<evidence type="ECO:0000256" key="1">
    <source>
        <dbReference type="ARBA" id="ARBA00005850"/>
    </source>
</evidence>
<dbReference type="RefSeq" id="WP_014804650.1">
    <property type="nucleotide sequence ID" value="NC_018020.1"/>
</dbReference>
<dbReference type="STRING" id="869212.Turpa_3536"/>
<keyword evidence="6" id="KW-1185">Reference proteome</keyword>
<dbReference type="Pfam" id="PF01813">
    <property type="entry name" value="ATP-synt_D"/>
    <property type="match status" value="1"/>
</dbReference>